<evidence type="ECO:0000313" key="3">
    <source>
        <dbReference type="Proteomes" id="UP000186106"/>
    </source>
</evidence>
<dbReference type="EMBL" id="FTNZ01000004">
    <property type="protein sequence ID" value="SIS35743.1"/>
    <property type="molecule type" value="Genomic_DNA"/>
</dbReference>
<sequence>MKKILFALTFVLGVVFILNINFPLKKQDIYGKYINMNFDEPICCVEAPHTADTLVLYEDNTFKSKFYGMSTYKLYNGLNPEIELHYTDFGQPAVYKTYFLNGFFEKPKIILNADSNHYYEKLD</sequence>
<evidence type="ECO:0008006" key="5">
    <source>
        <dbReference type="Google" id="ProtNLM"/>
    </source>
</evidence>
<evidence type="ECO:0000313" key="4">
    <source>
        <dbReference type="Proteomes" id="UP000279541"/>
    </source>
</evidence>
<reference evidence="1 4" key="2">
    <citation type="submission" date="2018-11" db="EMBL/GenBank/DDBJ databases">
        <title>Proposal to divide the Flavobacteriaceae and reorganize its genera based on Amino Acid Identity values calculated from whole genome sequences.</title>
        <authorList>
            <person name="Nicholson A.C."/>
            <person name="Gulvik C.A."/>
            <person name="Whitney A.M."/>
            <person name="Humrighouse B.W."/>
            <person name="Bell M."/>
            <person name="Holmes B."/>
            <person name="Steigerwalt A.G."/>
            <person name="Villarma A."/>
            <person name="Sheth M."/>
            <person name="Batra D."/>
            <person name="Pryor J."/>
            <person name="Bernardet J.-F."/>
            <person name="Hugo C."/>
            <person name="Kampfer P."/>
            <person name="Newman J."/>
            <person name="McQuiston J.R."/>
        </authorList>
    </citation>
    <scope>NUCLEOTIDE SEQUENCE [LARGE SCALE GENOMIC DNA]</scope>
    <source>
        <strain evidence="1 4">DSM 16927</strain>
    </source>
</reference>
<gene>
    <name evidence="1" type="ORF">EG359_00480</name>
    <name evidence="2" type="ORF">SAMN05421768_104483</name>
</gene>
<keyword evidence="4" id="KW-1185">Reference proteome</keyword>
<dbReference type="RefSeq" id="WP_076354284.1">
    <property type="nucleotide sequence ID" value="NZ_CP033926.1"/>
</dbReference>
<name>A0A1N7IF84_9FLAO</name>
<accession>A0A1N7IF84</accession>
<dbReference type="Proteomes" id="UP000186106">
    <property type="component" value="Unassembled WGS sequence"/>
</dbReference>
<proteinExistence type="predicted"/>
<organism evidence="2 3">
    <name type="scientific">Chryseobacterium joostei</name>
    <dbReference type="NCBI Taxonomy" id="112234"/>
    <lineage>
        <taxon>Bacteria</taxon>
        <taxon>Pseudomonadati</taxon>
        <taxon>Bacteroidota</taxon>
        <taxon>Flavobacteriia</taxon>
        <taxon>Flavobacteriales</taxon>
        <taxon>Weeksellaceae</taxon>
        <taxon>Chryseobacterium group</taxon>
        <taxon>Chryseobacterium</taxon>
    </lineage>
</organism>
<reference evidence="2 3" key="1">
    <citation type="submission" date="2017-01" db="EMBL/GenBank/DDBJ databases">
        <authorList>
            <person name="Mah S.A."/>
            <person name="Swanson W.J."/>
            <person name="Moy G.W."/>
            <person name="Vacquier V.D."/>
        </authorList>
    </citation>
    <scope>NUCLEOTIDE SEQUENCE [LARGE SCALE GENOMIC DNA]</scope>
    <source>
        <strain evidence="2 3">DSM 16927</strain>
    </source>
</reference>
<dbReference type="KEGG" id="cjt:EG359_00480"/>
<evidence type="ECO:0000313" key="2">
    <source>
        <dbReference type="EMBL" id="SIS35743.1"/>
    </source>
</evidence>
<dbReference type="EMBL" id="CP033926">
    <property type="protein sequence ID" value="AZA98176.1"/>
    <property type="molecule type" value="Genomic_DNA"/>
</dbReference>
<dbReference type="OrthoDB" id="1377061at2"/>
<dbReference type="Proteomes" id="UP000279541">
    <property type="component" value="Chromosome"/>
</dbReference>
<dbReference type="AlphaFoldDB" id="A0A1N7IF84"/>
<dbReference type="STRING" id="112234.SAMN05421768_104483"/>
<protein>
    <recommendedName>
        <fullName evidence="5">DUF3139 domain-containing protein</fullName>
    </recommendedName>
</protein>
<evidence type="ECO:0000313" key="1">
    <source>
        <dbReference type="EMBL" id="AZA98176.1"/>
    </source>
</evidence>